<dbReference type="InterPro" id="IPR019734">
    <property type="entry name" value="TPR_rpt"/>
</dbReference>
<evidence type="ECO:0000313" key="2">
    <source>
        <dbReference type="Proteomes" id="UP000067444"/>
    </source>
</evidence>
<reference evidence="1 2" key="1">
    <citation type="journal article" date="2015" name="Genome Announc.">
        <title>Closed Genome Sequence of Octadecabacter temperatus SB1, the First Mesophilic Species of the Genus Octadecabacter.</title>
        <authorList>
            <person name="Voget S."/>
            <person name="Billerbeck S."/>
            <person name="Simon M."/>
            <person name="Daniel R."/>
        </authorList>
    </citation>
    <scope>NUCLEOTIDE SEQUENCE [LARGE SCALE GENOMIC DNA]</scope>
    <source>
        <strain evidence="1 2">SB1</strain>
    </source>
</reference>
<dbReference type="RefSeq" id="WP_049833887.1">
    <property type="nucleotide sequence ID" value="NZ_FSRP01000001.1"/>
</dbReference>
<dbReference type="OrthoDB" id="9815010at2"/>
<dbReference type="STRING" id="1458307.OSB_09440"/>
<keyword evidence="2" id="KW-1185">Reference proteome</keyword>
<dbReference type="PROSITE" id="PS50005">
    <property type="entry name" value="TPR"/>
    <property type="match status" value="1"/>
</dbReference>
<dbReference type="KEGG" id="otm:OSB_09440"/>
<name>A0A0K0Y3P5_9RHOB</name>
<organism evidence="1 2">
    <name type="scientific">Octadecabacter temperatus</name>
    <dbReference type="NCBI Taxonomy" id="1458307"/>
    <lineage>
        <taxon>Bacteria</taxon>
        <taxon>Pseudomonadati</taxon>
        <taxon>Pseudomonadota</taxon>
        <taxon>Alphaproteobacteria</taxon>
        <taxon>Rhodobacterales</taxon>
        <taxon>Roseobacteraceae</taxon>
        <taxon>Octadecabacter</taxon>
    </lineage>
</organism>
<dbReference type="Gene3D" id="1.25.40.10">
    <property type="entry name" value="Tetratricopeptide repeat domain"/>
    <property type="match status" value="1"/>
</dbReference>
<dbReference type="InterPro" id="IPR011990">
    <property type="entry name" value="TPR-like_helical_dom_sf"/>
</dbReference>
<dbReference type="SMART" id="SM00028">
    <property type="entry name" value="TPR"/>
    <property type="match status" value="3"/>
</dbReference>
<accession>A0A0K0Y3P5</accession>
<gene>
    <name evidence="1" type="ORF">OSB_09440</name>
</gene>
<protein>
    <submittedName>
        <fullName evidence="1">Tetratricopeptide repeat protein</fullName>
    </submittedName>
</protein>
<dbReference type="EMBL" id="CP012160">
    <property type="protein sequence ID" value="AKS45502.1"/>
    <property type="molecule type" value="Genomic_DNA"/>
</dbReference>
<evidence type="ECO:0000313" key="1">
    <source>
        <dbReference type="EMBL" id="AKS45502.1"/>
    </source>
</evidence>
<dbReference type="PATRIC" id="fig|1458307.3.peg.957"/>
<dbReference type="Proteomes" id="UP000067444">
    <property type="component" value="Chromosome"/>
</dbReference>
<sequence>MGIKKHLHNSIVAALFIGVGISTPIYAQTSAEADRLDQLFEQLLEAEPGESERIEGQIVTEWSKSGSAAMDLLYRRGDDALVAGTPEIAVEHFTALVDHAPDFAEGYNGRATAYYQMGLIGPAIDDLRQVLVLEPRHFGAMTGVAVVLEEIGRPNDALEVWQKVELLAPNNPEVFAMIERLQVQLRGEAL</sequence>
<dbReference type="SUPFAM" id="SSF48452">
    <property type="entry name" value="TPR-like"/>
    <property type="match status" value="1"/>
</dbReference>
<dbReference type="AlphaFoldDB" id="A0A0K0Y3P5"/>
<dbReference type="Pfam" id="PF13432">
    <property type="entry name" value="TPR_16"/>
    <property type="match status" value="1"/>
</dbReference>
<proteinExistence type="predicted"/>